<feature type="transmembrane region" description="Helical" evidence="7">
    <location>
        <begin position="182"/>
        <end position="202"/>
    </location>
</feature>
<feature type="transmembrane region" description="Helical" evidence="7">
    <location>
        <begin position="46"/>
        <end position="67"/>
    </location>
</feature>
<evidence type="ECO:0000313" key="10">
    <source>
        <dbReference type="Proteomes" id="UP000230002"/>
    </source>
</evidence>
<feature type="transmembrane region" description="Helical" evidence="7">
    <location>
        <begin position="507"/>
        <end position="532"/>
    </location>
</feature>
<comment type="caution">
    <text evidence="9">The sequence shown here is derived from an EMBL/GenBank/DDBJ whole genome shotgun (WGS) entry which is preliminary data.</text>
</comment>
<keyword evidence="4" id="KW-0029">Amino-acid transport</keyword>
<keyword evidence="3 7" id="KW-0812">Transmembrane</keyword>
<dbReference type="PIRSF" id="PIRSF006060">
    <property type="entry name" value="AA_transporter"/>
    <property type="match status" value="1"/>
</dbReference>
<keyword evidence="5 7" id="KW-1133">Transmembrane helix</keyword>
<feature type="transmembrane region" description="Helical" evidence="7">
    <location>
        <begin position="410"/>
        <end position="428"/>
    </location>
</feature>
<evidence type="ECO:0000313" key="9">
    <source>
        <dbReference type="EMBL" id="PIL27938.1"/>
    </source>
</evidence>
<gene>
    <name evidence="9" type="ORF">GSI_09973</name>
</gene>
<dbReference type="Proteomes" id="UP000230002">
    <property type="component" value="Unassembled WGS sequence"/>
</dbReference>
<feature type="transmembrane region" description="Helical" evidence="7">
    <location>
        <begin position="156"/>
        <end position="176"/>
    </location>
</feature>
<dbReference type="InterPro" id="IPR004841">
    <property type="entry name" value="AA-permease/SLC12A_dom"/>
</dbReference>
<evidence type="ECO:0000256" key="4">
    <source>
        <dbReference type="ARBA" id="ARBA00022970"/>
    </source>
</evidence>
<feature type="transmembrane region" description="Helical" evidence="7">
    <location>
        <begin position="483"/>
        <end position="501"/>
    </location>
</feature>
<feature type="transmembrane region" description="Helical" evidence="7">
    <location>
        <begin position="73"/>
        <end position="93"/>
    </location>
</feature>
<dbReference type="EMBL" id="AYKW01000032">
    <property type="protein sequence ID" value="PIL27938.1"/>
    <property type="molecule type" value="Genomic_DNA"/>
</dbReference>
<dbReference type="GO" id="GO:0015171">
    <property type="term" value="F:amino acid transmembrane transporter activity"/>
    <property type="evidence" value="ECO:0007669"/>
    <property type="project" value="TreeGrafter"/>
</dbReference>
<keyword evidence="10" id="KW-1185">Reference proteome</keyword>
<feature type="domain" description="Amino acid permease/ SLC12A" evidence="8">
    <location>
        <begin position="45"/>
        <end position="540"/>
    </location>
</feature>
<dbReference type="STRING" id="1077348.A0A2G8S312"/>
<dbReference type="InterPro" id="IPR004840">
    <property type="entry name" value="Amino_acid_permease_CS"/>
</dbReference>
<name>A0A2G8S312_9APHY</name>
<dbReference type="Gene3D" id="1.20.1740.10">
    <property type="entry name" value="Amino acid/polyamine transporter I"/>
    <property type="match status" value="1"/>
</dbReference>
<dbReference type="PANTHER" id="PTHR43341:SF4">
    <property type="entry name" value="ARGININE PERMEASE CAN1-RELATED"/>
    <property type="match status" value="1"/>
</dbReference>
<evidence type="ECO:0000256" key="3">
    <source>
        <dbReference type="ARBA" id="ARBA00022692"/>
    </source>
</evidence>
<dbReference type="Pfam" id="PF00324">
    <property type="entry name" value="AA_permease"/>
    <property type="match status" value="1"/>
</dbReference>
<reference evidence="9 10" key="1">
    <citation type="journal article" date="2015" name="Sci. Rep.">
        <title>Chromosome-level genome map provides insights into diverse defense mechanisms in the medicinal fungus Ganoderma sinense.</title>
        <authorList>
            <person name="Zhu Y."/>
            <person name="Xu J."/>
            <person name="Sun C."/>
            <person name="Zhou S."/>
            <person name="Xu H."/>
            <person name="Nelson D.R."/>
            <person name="Qian J."/>
            <person name="Song J."/>
            <person name="Luo H."/>
            <person name="Xiang L."/>
            <person name="Li Y."/>
            <person name="Xu Z."/>
            <person name="Ji A."/>
            <person name="Wang L."/>
            <person name="Lu S."/>
            <person name="Hayward A."/>
            <person name="Sun W."/>
            <person name="Li X."/>
            <person name="Schwartz D.C."/>
            <person name="Wang Y."/>
            <person name="Chen S."/>
        </authorList>
    </citation>
    <scope>NUCLEOTIDE SEQUENCE [LARGE SCALE GENOMIC DNA]</scope>
    <source>
        <strain evidence="9 10">ZZ0214-1</strain>
    </source>
</reference>
<dbReference type="InterPro" id="IPR050524">
    <property type="entry name" value="APC_YAT"/>
</dbReference>
<evidence type="ECO:0000256" key="2">
    <source>
        <dbReference type="ARBA" id="ARBA00022448"/>
    </source>
</evidence>
<protein>
    <submittedName>
        <fullName evidence="9">Transporter</fullName>
    </submittedName>
</protein>
<evidence type="ECO:0000256" key="1">
    <source>
        <dbReference type="ARBA" id="ARBA00004141"/>
    </source>
</evidence>
<dbReference type="AlphaFoldDB" id="A0A2G8S312"/>
<dbReference type="GO" id="GO:0016020">
    <property type="term" value="C:membrane"/>
    <property type="evidence" value="ECO:0007669"/>
    <property type="project" value="UniProtKB-SubCell"/>
</dbReference>
<proteinExistence type="predicted"/>
<evidence type="ECO:0000256" key="7">
    <source>
        <dbReference type="SAM" id="Phobius"/>
    </source>
</evidence>
<keyword evidence="6 7" id="KW-0472">Membrane</keyword>
<dbReference type="PROSITE" id="PS00218">
    <property type="entry name" value="AMINO_ACID_PERMEASE_1"/>
    <property type="match status" value="1"/>
</dbReference>
<dbReference type="PANTHER" id="PTHR43341">
    <property type="entry name" value="AMINO ACID PERMEASE"/>
    <property type="match status" value="1"/>
</dbReference>
<keyword evidence="2" id="KW-0813">Transport</keyword>
<evidence type="ECO:0000256" key="5">
    <source>
        <dbReference type="ARBA" id="ARBA00022989"/>
    </source>
</evidence>
<accession>A0A2G8S312</accession>
<dbReference type="OrthoDB" id="10062876at2759"/>
<evidence type="ECO:0000259" key="8">
    <source>
        <dbReference type="Pfam" id="PF00324"/>
    </source>
</evidence>
<organism evidence="9 10">
    <name type="scientific">Ganoderma sinense ZZ0214-1</name>
    <dbReference type="NCBI Taxonomy" id="1077348"/>
    <lineage>
        <taxon>Eukaryota</taxon>
        <taxon>Fungi</taxon>
        <taxon>Dikarya</taxon>
        <taxon>Basidiomycota</taxon>
        <taxon>Agaricomycotina</taxon>
        <taxon>Agaricomycetes</taxon>
        <taxon>Polyporales</taxon>
        <taxon>Polyporaceae</taxon>
        <taxon>Ganoderma</taxon>
    </lineage>
</organism>
<evidence type="ECO:0000256" key="6">
    <source>
        <dbReference type="ARBA" id="ARBA00023136"/>
    </source>
</evidence>
<comment type="subcellular location">
    <subcellularLocation>
        <location evidence="1">Membrane</location>
        <topology evidence="1">Multi-pass membrane protein</topology>
    </subcellularLocation>
</comment>
<sequence>MAEKDQTSSLEKGDVHDYVVQQTDQRYHFDAADLDRVQRKLKQRHVQMIAIAGTLGTGLFLGSGSSLRAAGPLGALIAYGFVGTTAYASLCAVGEMTSHAPISGTFPHFAARWVDPAFGFAVGWNYFYTNAISVPVEITAAGLILTFWDTNTGHQAAYTAAICVLACSINIFGVKWFGESEFMFSIIKLLLITILIITGLVIDLGGGPDHDRIGFRYWKNPGPLNGADLTPNKPHLDQFLGILSTIVQAAFSFQGMELVAIAASETRSPRRNIAKAVRRVFWRILVFYVSPSPPLPLPPGARLCPCPPTRALTDGLVPAPQMLGVLVTGMIIPYNDPNLLADTGNAAESPYVIAMTRAGIKVLPHIINAAVFTSAFSAGNSFLFCSSRVLYGLALRGQAPKVFTYCTKNGLPLAAVLAASCFSLLSFMNVSAGAATVFNWFVNLSTVGGFFGWWSMNVTYIFFYRGLKAQGLDRKKLLYYSPLQPWLSYWGIFWITLFILINGFEVFFGFTAAGFLTAYINVPLFIALYVGWKVAKRTRLWKPHEMDFVTGIPTVEETEEPEVPPVTLGEKIAAVLF</sequence>
<feature type="transmembrane region" description="Helical" evidence="7">
    <location>
        <begin position="440"/>
        <end position="463"/>
    </location>
</feature>